<accession>A0A067SZ39</accession>
<dbReference type="OrthoDB" id="3209743at2759"/>
<evidence type="ECO:0000256" key="1">
    <source>
        <dbReference type="SAM" id="MobiDB-lite"/>
    </source>
</evidence>
<dbReference type="AlphaFoldDB" id="A0A067SZ39"/>
<sequence length="240" mass="27202">MKALLKVGWKKSDRTGSDEVLIDIYKPRTSIRGQKKRLINFALPLTFDSFLDTSKVKAWRTMFENTDVFRAVNQSGNNLNHDLYIDSSRALADIFYFLQILAPGMLVINHEYNLPDATVKVSRMLPRVNWIQKNFQTLNLTVTGGMNALLTAAKDQKVAHHEEKTAREQNDLPRSSAAAATPRTTTTTTPKHRNSRKKYNYSSSQRNSEGYDSDGMNDGTGYDWTACSKDSCAWCGRCQY</sequence>
<reference evidence="3" key="1">
    <citation type="journal article" date="2014" name="Proc. Natl. Acad. Sci. U.S.A.">
        <title>Extensive sampling of basidiomycete genomes demonstrates inadequacy of the white-rot/brown-rot paradigm for wood decay fungi.</title>
        <authorList>
            <person name="Riley R."/>
            <person name="Salamov A.A."/>
            <person name="Brown D.W."/>
            <person name="Nagy L.G."/>
            <person name="Floudas D."/>
            <person name="Held B.W."/>
            <person name="Levasseur A."/>
            <person name="Lombard V."/>
            <person name="Morin E."/>
            <person name="Otillar R."/>
            <person name="Lindquist E.A."/>
            <person name="Sun H."/>
            <person name="LaButti K.M."/>
            <person name="Schmutz J."/>
            <person name="Jabbour D."/>
            <person name="Luo H."/>
            <person name="Baker S.E."/>
            <person name="Pisabarro A.G."/>
            <person name="Walton J.D."/>
            <person name="Blanchette R.A."/>
            <person name="Henrissat B."/>
            <person name="Martin F."/>
            <person name="Cullen D."/>
            <person name="Hibbett D.S."/>
            <person name="Grigoriev I.V."/>
        </authorList>
    </citation>
    <scope>NUCLEOTIDE SEQUENCE [LARGE SCALE GENOMIC DNA]</scope>
    <source>
        <strain evidence="3">CBS 339.88</strain>
    </source>
</reference>
<evidence type="ECO:0000313" key="3">
    <source>
        <dbReference type="Proteomes" id="UP000027222"/>
    </source>
</evidence>
<keyword evidence="3" id="KW-1185">Reference proteome</keyword>
<proteinExistence type="predicted"/>
<feature type="compositionally biased region" description="Basic and acidic residues" evidence="1">
    <location>
        <begin position="154"/>
        <end position="171"/>
    </location>
</feature>
<gene>
    <name evidence="2" type="ORF">GALMADRAFT_229214</name>
</gene>
<feature type="compositionally biased region" description="Polar residues" evidence="1">
    <location>
        <begin position="200"/>
        <end position="210"/>
    </location>
</feature>
<organism evidence="2 3">
    <name type="scientific">Galerina marginata (strain CBS 339.88)</name>
    <dbReference type="NCBI Taxonomy" id="685588"/>
    <lineage>
        <taxon>Eukaryota</taxon>
        <taxon>Fungi</taxon>
        <taxon>Dikarya</taxon>
        <taxon>Basidiomycota</taxon>
        <taxon>Agaricomycotina</taxon>
        <taxon>Agaricomycetes</taxon>
        <taxon>Agaricomycetidae</taxon>
        <taxon>Agaricales</taxon>
        <taxon>Agaricineae</taxon>
        <taxon>Strophariaceae</taxon>
        <taxon>Galerina</taxon>
    </lineage>
</organism>
<feature type="region of interest" description="Disordered" evidence="1">
    <location>
        <begin position="154"/>
        <end position="215"/>
    </location>
</feature>
<dbReference type="EMBL" id="KL142390">
    <property type="protein sequence ID" value="KDR72013.1"/>
    <property type="molecule type" value="Genomic_DNA"/>
</dbReference>
<name>A0A067SZ39_GALM3</name>
<dbReference type="HOGENOM" id="CLU_1156457_0_0_1"/>
<dbReference type="Proteomes" id="UP000027222">
    <property type="component" value="Unassembled WGS sequence"/>
</dbReference>
<feature type="compositionally biased region" description="Basic residues" evidence="1">
    <location>
        <begin position="190"/>
        <end position="199"/>
    </location>
</feature>
<feature type="compositionally biased region" description="Low complexity" evidence="1">
    <location>
        <begin position="173"/>
        <end position="189"/>
    </location>
</feature>
<protein>
    <submittedName>
        <fullName evidence="2">Uncharacterized protein</fullName>
    </submittedName>
</protein>
<evidence type="ECO:0000313" key="2">
    <source>
        <dbReference type="EMBL" id="KDR72013.1"/>
    </source>
</evidence>